<dbReference type="SUPFAM" id="SSF46785">
    <property type="entry name" value="Winged helix' DNA-binding domain"/>
    <property type="match status" value="1"/>
</dbReference>
<evidence type="ECO:0000256" key="6">
    <source>
        <dbReference type="ARBA" id="ARBA00023163"/>
    </source>
</evidence>
<evidence type="ECO:0000313" key="14">
    <source>
        <dbReference type="EMBL" id="TKA37436.1"/>
    </source>
</evidence>
<feature type="domain" description="DNA-directed RNA polymerase III subunit RPC3 winged-helix" evidence="13">
    <location>
        <begin position="487"/>
        <end position="561"/>
    </location>
</feature>
<dbReference type="InterPro" id="IPR013197">
    <property type="entry name" value="RNA_pol_III_RPC82-rel_HTH"/>
</dbReference>
<dbReference type="Pfam" id="PF08221">
    <property type="entry name" value="HTH_9"/>
    <property type="match status" value="1"/>
</dbReference>
<comment type="caution">
    <text evidence="14">The sequence shown here is derived from an EMBL/GenBank/DDBJ whole genome shotgun (WGS) entry which is preliminary data.</text>
</comment>
<proteinExistence type="inferred from homology"/>
<evidence type="ECO:0000313" key="15">
    <source>
        <dbReference type="Proteomes" id="UP000310066"/>
    </source>
</evidence>
<gene>
    <name evidence="14" type="ORF">B0A54_11021</name>
</gene>
<organism evidence="14 15">
    <name type="scientific">Friedmanniomyces endolithicus</name>
    <dbReference type="NCBI Taxonomy" id="329885"/>
    <lineage>
        <taxon>Eukaryota</taxon>
        <taxon>Fungi</taxon>
        <taxon>Dikarya</taxon>
        <taxon>Ascomycota</taxon>
        <taxon>Pezizomycotina</taxon>
        <taxon>Dothideomycetes</taxon>
        <taxon>Dothideomycetidae</taxon>
        <taxon>Mycosphaerellales</taxon>
        <taxon>Teratosphaeriaceae</taxon>
        <taxon>Friedmanniomyces</taxon>
    </lineage>
</organism>
<accession>A0A4U0UQW8</accession>
<dbReference type="InterPro" id="IPR036390">
    <property type="entry name" value="WH_DNA-bd_sf"/>
</dbReference>
<evidence type="ECO:0000256" key="2">
    <source>
        <dbReference type="ARBA" id="ARBA00006835"/>
    </source>
</evidence>
<comment type="function">
    <text evidence="8 9">DNA-dependent RNA polymerase catalyzes the transcription of DNA into RNA using the four ribonucleoside triphosphates as substrates. Specific core component of RNA polymerase III which synthesizes small RNAs, such as 5S rRNA and tRNAs.</text>
</comment>
<dbReference type="InterPro" id="IPR036388">
    <property type="entry name" value="WH-like_DNA-bd_sf"/>
</dbReference>
<sequence>MAQNLVELCAILIENHLGDLAAQIFTTLAAHGRLSAPTLAAHAKIPLIRTHTGLATLLEEQLVLHHAAEEDAPTYYSVSWRNAYNLVRHINVVSLVTERHGEAAGQVVKNILQLGHARVGDLTDAYNLAPGSKRDSEVETGAHHVPEAVMVNGAAKSYAPSNQRVTSAFELHTILRTLLRFGVLVKVGTRTRMPIADLQEQLQEAVIVDQFPDRKVTGPKKAKEFALAVNELKRKWRRDDAFSDATDASSRGAIKRPGEQSNPNKRLKLNGNKLNGHVIDVDCEPSASKLSLDLIVRVDFTRCSLGLRSQRLQRLAKRLLGSATGAVYGALLHALEDKMCSVRGESDESAKDDDAEKILPSSDLNQIAEMLDPNVDLGSSIRGVGTSKRLPNDAGTNGKRKHVVDNEFAEIGIKPEISESEDDEPTTNGLTSYRNHANRVKMIEAHLLLLQEHPKGFCKRARAGSTSTEWGVDFETLTDALIQAELDTTIVARFGTTHLRVVRLLRERGKLEEKQVASFAMTRIKDVRAVLTELQSESLAEAQELPKDNQRQPSRTTYLWYFDPQRAQSLILQQTYKAMARTLQRIPVERERFRTIIEKAERTDIKGQEQEKLETHERQLLREWREIEERLLTQVSRLDEVVMILRDCSGRDVSLAT</sequence>
<dbReference type="GO" id="GO:0003697">
    <property type="term" value="F:single-stranded DNA binding"/>
    <property type="evidence" value="ECO:0007669"/>
    <property type="project" value="UniProtKB-UniRule"/>
</dbReference>
<dbReference type="PANTHER" id="PTHR12949">
    <property type="entry name" value="RNA POLYMERASE III DNA DIRECTED -RELATED"/>
    <property type="match status" value="1"/>
</dbReference>
<protein>
    <recommendedName>
        <fullName evidence="4 9">DNA-directed RNA polymerase III subunit RPC3</fullName>
        <shortName evidence="9">RNA polymerase III subunit C3</shortName>
    </recommendedName>
</protein>
<evidence type="ECO:0000256" key="4">
    <source>
        <dbReference type="ARBA" id="ARBA00016689"/>
    </source>
</evidence>
<keyword evidence="7 9" id="KW-0539">Nucleus</keyword>
<dbReference type="OrthoDB" id="272392at2759"/>
<dbReference type="Pfam" id="PF22536">
    <property type="entry name" value="WHD_POLR3C"/>
    <property type="match status" value="1"/>
</dbReference>
<dbReference type="STRING" id="329885.A0A4U0UQW8"/>
<dbReference type="EMBL" id="NAJP01000052">
    <property type="protein sequence ID" value="TKA37436.1"/>
    <property type="molecule type" value="Genomic_DNA"/>
</dbReference>
<keyword evidence="5 9" id="KW-0240">DNA-directed RNA polymerase</keyword>
<evidence type="ECO:0000259" key="12">
    <source>
        <dbReference type="Pfam" id="PF08221"/>
    </source>
</evidence>
<comment type="similarity">
    <text evidence="2 9">Belongs to the RNA polymerase beta chain family.</text>
</comment>
<evidence type="ECO:0000256" key="7">
    <source>
        <dbReference type="ARBA" id="ARBA00023242"/>
    </source>
</evidence>
<dbReference type="GO" id="GO:0005666">
    <property type="term" value="C:RNA polymerase III complex"/>
    <property type="evidence" value="ECO:0007669"/>
    <property type="project" value="UniProtKB-UniRule"/>
</dbReference>
<dbReference type="Gene3D" id="1.10.10.10">
    <property type="entry name" value="Winged helix-like DNA-binding domain superfamily/Winged helix DNA-binding domain"/>
    <property type="match status" value="2"/>
</dbReference>
<evidence type="ECO:0000259" key="13">
    <source>
        <dbReference type="Pfam" id="PF22536"/>
    </source>
</evidence>
<reference evidence="14 15" key="1">
    <citation type="submission" date="2017-03" db="EMBL/GenBank/DDBJ databases">
        <title>Genomes of endolithic fungi from Antarctica.</title>
        <authorList>
            <person name="Coleine C."/>
            <person name="Masonjones S."/>
            <person name="Stajich J.E."/>
        </authorList>
    </citation>
    <scope>NUCLEOTIDE SEQUENCE [LARGE SCALE GENOMIC DNA]</scope>
    <source>
        <strain evidence="14 15">CCFEE 5311</strain>
    </source>
</reference>
<keyword evidence="6 9" id="KW-0804">Transcription</keyword>
<evidence type="ECO:0000259" key="11">
    <source>
        <dbReference type="Pfam" id="PF05645"/>
    </source>
</evidence>
<evidence type="ECO:0000256" key="8">
    <source>
        <dbReference type="ARBA" id="ARBA00025127"/>
    </source>
</evidence>
<dbReference type="InterPro" id="IPR055207">
    <property type="entry name" value="POLR3C_WHD"/>
</dbReference>
<evidence type="ECO:0000256" key="10">
    <source>
        <dbReference type="SAM" id="MobiDB-lite"/>
    </source>
</evidence>
<feature type="domain" description="RNA polymerase III Rpc82 C -terminal" evidence="11">
    <location>
        <begin position="175"/>
        <end position="481"/>
    </location>
</feature>
<feature type="region of interest" description="Disordered" evidence="10">
    <location>
        <begin position="243"/>
        <end position="267"/>
    </location>
</feature>
<evidence type="ECO:0000256" key="3">
    <source>
        <dbReference type="ARBA" id="ARBA00011206"/>
    </source>
</evidence>
<dbReference type="InterPro" id="IPR039748">
    <property type="entry name" value="RPC3"/>
</dbReference>
<dbReference type="PANTHER" id="PTHR12949:SF0">
    <property type="entry name" value="DNA-DIRECTED RNA POLYMERASE III SUBUNIT RPC3"/>
    <property type="match status" value="1"/>
</dbReference>
<feature type="domain" description="RNA polymerase III subunit RPC82-related helix-turn-helix" evidence="12">
    <location>
        <begin position="7"/>
        <end position="66"/>
    </location>
</feature>
<name>A0A4U0UQW8_9PEZI</name>
<dbReference type="GO" id="GO:0006351">
    <property type="term" value="P:DNA-templated transcription"/>
    <property type="evidence" value="ECO:0007669"/>
    <property type="project" value="InterPro"/>
</dbReference>
<dbReference type="Proteomes" id="UP000310066">
    <property type="component" value="Unassembled WGS sequence"/>
</dbReference>
<dbReference type="AlphaFoldDB" id="A0A4U0UQW8"/>
<dbReference type="Pfam" id="PF05645">
    <property type="entry name" value="RNA_pol_Rpc82"/>
    <property type="match status" value="1"/>
</dbReference>
<comment type="subunit">
    <text evidence="3 9">Component of the RNA polymerase III (Pol III) complex consisting of 17 subunits.</text>
</comment>
<evidence type="ECO:0000256" key="5">
    <source>
        <dbReference type="ARBA" id="ARBA00022478"/>
    </source>
</evidence>
<evidence type="ECO:0000256" key="1">
    <source>
        <dbReference type="ARBA" id="ARBA00004123"/>
    </source>
</evidence>
<evidence type="ECO:0000256" key="9">
    <source>
        <dbReference type="RuleBase" id="RU367076"/>
    </source>
</evidence>
<dbReference type="InterPro" id="IPR008806">
    <property type="entry name" value="RNA_pol_III_Rpc82_C"/>
</dbReference>
<comment type="subcellular location">
    <subcellularLocation>
        <location evidence="1 9">Nucleus</location>
    </subcellularLocation>
</comment>